<keyword evidence="1" id="KW-0812">Transmembrane</keyword>
<evidence type="ECO:0000256" key="1">
    <source>
        <dbReference type="SAM" id="Phobius"/>
    </source>
</evidence>
<feature type="transmembrane region" description="Helical" evidence="1">
    <location>
        <begin position="35"/>
        <end position="59"/>
    </location>
</feature>
<proteinExistence type="predicted"/>
<keyword evidence="4" id="KW-1185">Reference proteome</keyword>
<sequence length="116" mass="12649">MQSLGYWLLLQSLLLVLLLLPLRPACTLLPPDLSLVPLVSLLLPVLLAAPALAGLSLSLTTPEAISPYLPEPRNDQIAKPPLFGSLSVRPHAAPRWLYTPAVKVQCLHYRLTLDSL</sequence>
<feature type="chain" id="PRO_5008910542" evidence="2">
    <location>
        <begin position="28"/>
        <end position="116"/>
    </location>
</feature>
<dbReference type="AlphaFoldDB" id="A0A1D2VN70"/>
<protein>
    <submittedName>
        <fullName evidence="3">Uncharacterized protein</fullName>
    </submittedName>
</protein>
<name>A0A1D2VN70_9ASCO</name>
<evidence type="ECO:0000256" key="2">
    <source>
        <dbReference type="SAM" id="SignalP"/>
    </source>
</evidence>
<keyword evidence="1" id="KW-1133">Transmembrane helix</keyword>
<dbReference type="RefSeq" id="XP_020049360.1">
    <property type="nucleotide sequence ID" value="XM_020188958.1"/>
</dbReference>
<dbReference type="InParanoid" id="A0A1D2VN70"/>
<feature type="signal peptide" evidence="2">
    <location>
        <begin position="1"/>
        <end position="27"/>
    </location>
</feature>
<accession>A0A1D2VN70</accession>
<evidence type="ECO:0000313" key="3">
    <source>
        <dbReference type="EMBL" id="ODV63053.1"/>
    </source>
</evidence>
<gene>
    <name evidence="3" type="ORF">ASCRUDRAFT_126815</name>
</gene>
<dbReference type="EMBL" id="KV454476">
    <property type="protein sequence ID" value="ODV63053.1"/>
    <property type="molecule type" value="Genomic_DNA"/>
</dbReference>
<dbReference type="Proteomes" id="UP000095038">
    <property type="component" value="Unassembled WGS sequence"/>
</dbReference>
<keyword evidence="1" id="KW-0472">Membrane</keyword>
<evidence type="ECO:0000313" key="4">
    <source>
        <dbReference type="Proteomes" id="UP000095038"/>
    </source>
</evidence>
<reference evidence="4" key="1">
    <citation type="submission" date="2016-05" db="EMBL/GenBank/DDBJ databases">
        <title>Comparative genomics of biotechnologically important yeasts.</title>
        <authorList>
            <consortium name="DOE Joint Genome Institute"/>
            <person name="Riley R."/>
            <person name="Haridas S."/>
            <person name="Wolfe K.H."/>
            <person name="Lopes M.R."/>
            <person name="Hittinger C.T."/>
            <person name="Goker M."/>
            <person name="Salamov A."/>
            <person name="Wisecaver J."/>
            <person name="Long T.M."/>
            <person name="Aerts A.L."/>
            <person name="Barry K."/>
            <person name="Choi C."/>
            <person name="Clum A."/>
            <person name="Coughlan A.Y."/>
            <person name="Deshpande S."/>
            <person name="Douglass A.P."/>
            <person name="Hanson S.J."/>
            <person name="Klenk H.-P."/>
            <person name="Labutti K."/>
            <person name="Lapidus A."/>
            <person name="Lindquist E."/>
            <person name="Lipzen A."/>
            <person name="Meier-Kolthoff J.P."/>
            <person name="Ohm R.A."/>
            <person name="Otillar R.P."/>
            <person name="Pangilinan J."/>
            <person name="Peng Y."/>
            <person name="Rokas A."/>
            <person name="Rosa C.A."/>
            <person name="Scheuner C."/>
            <person name="Sibirny A.A."/>
            <person name="Slot J.C."/>
            <person name="Stielow J.B."/>
            <person name="Sun H."/>
            <person name="Kurtzman C.P."/>
            <person name="Blackwell M."/>
            <person name="Grigoriev I.V."/>
            <person name="Jeffries T.W."/>
        </authorList>
    </citation>
    <scope>NUCLEOTIDE SEQUENCE [LARGE SCALE GENOMIC DNA]</scope>
    <source>
        <strain evidence="4">DSM 1968</strain>
    </source>
</reference>
<dbReference type="GeneID" id="30962594"/>
<keyword evidence="2" id="KW-0732">Signal</keyword>
<organism evidence="3 4">
    <name type="scientific">Ascoidea rubescens DSM 1968</name>
    <dbReference type="NCBI Taxonomy" id="1344418"/>
    <lineage>
        <taxon>Eukaryota</taxon>
        <taxon>Fungi</taxon>
        <taxon>Dikarya</taxon>
        <taxon>Ascomycota</taxon>
        <taxon>Saccharomycotina</taxon>
        <taxon>Saccharomycetes</taxon>
        <taxon>Ascoideaceae</taxon>
        <taxon>Ascoidea</taxon>
    </lineage>
</organism>